<sequence length="675" mass="73860">MVPLPTFAHVACDQSLNTAAAELKYTQSTHLVNILAKDEDIRRLRFDIHILEDDNDELRELLLQEEDRSDTFQKLVDENLRRAEVAEARLSDAETDLRGREQELATALAEIEALKASGEDATVALTEKLALTRELNMLKPELEHLKAQAANTEALMTEKLALQRQVSEIQCSLENAQRQTQRALAKRRNTGVEIAQEEQMEDLRRQLAKEKRARQRAEEAANVTQADVNVDDVRKELAREKRLRQQAEEKLEEASQATQVEDVRKDLLKEKKMKQKLEDAIETLKVELEHEKKAAARAVKRADGIAEADDQAEELRQELAKEKKERAKAEKIAQQTADEWQSQKTTLDDKLNQFRNKLRTTKERLKQAEAQLAANQAAEAAEVAVPAPAPVPNKATAATKNTNKRTAAHLEADASTLGTPGDRPAAKRGRKAAAGVGDKSTFSITPFLNKTMSAASEDGEDEQNDASDIEASPVVAKKQTKQVLAEKTASKANVPVAKKAPVQRKRQAAPALASVAEGDEDVHSQGQENANGKPAAAAAAGGMKIKTKLLDGSEHDNPDLAKKKKIRKSLVDFASFNPEPEVQRKKKRKLGGLGKTLFDEEEDAAAPPAKSGFMAVRGLLGAKGLGGGFGKKIGSSFVGSTRPGSTLLVTAVDGSGFQFSPLKKQRRGLDDTLRG</sequence>
<dbReference type="Proteomes" id="UP001138500">
    <property type="component" value="Unassembled WGS sequence"/>
</dbReference>
<keyword evidence="4" id="KW-1185">Reference proteome</keyword>
<reference evidence="3 4" key="2">
    <citation type="journal article" date="2021" name="Curr. Genet.">
        <title>Genetic response to nitrogen starvation in the aggressive Eucalyptus foliar pathogen Teratosphaeria destructans.</title>
        <authorList>
            <person name="Havenga M."/>
            <person name="Wingfield B.D."/>
            <person name="Wingfield M.J."/>
            <person name="Dreyer L.L."/>
            <person name="Roets F."/>
            <person name="Aylward J."/>
        </authorList>
    </citation>
    <scope>NUCLEOTIDE SEQUENCE [LARGE SCALE GENOMIC DNA]</scope>
    <source>
        <strain evidence="3">CMW44962</strain>
    </source>
</reference>
<gene>
    <name evidence="3" type="ORF">Tdes44962_MAKER02805</name>
</gene>
<proteinExistence type="predicted"/>
<organism evidence="3 4">
    <name type="scientific">Teratosphaeria destructans</name>
    <dbReference type="NCBI Taxonomy" id="418781"/>
    <lineage>
        <taxon>Eukaryota</taxon>
        <taxon>Fungi</taxon>
        <taxon>Dikarya</taxon>
        <taxon>Ascomycota</taxon>
        <taxon>Pezizomycotina</taxon>
        <taxon>Dothideomycetes</taxon>
        <taxon>Dothideomycetidae</taxon>
        <taxon>Mycosphaerellales</taxon>
        <taxon>Teratosphaeriaceae</taxon>
        <taxon>Teratosphaeria</taxon>
    </lineage>
</organism>
<dbReference type="EMBL" id="RIBY02001868">
    <property type="protein sequence ID" value="KAH9827547.1"/>
    <property type="molecule type" value="Genomic_DNA"/>
</dbReference>
<dbReference type="AlphaFoldDB" id="A0A9W7SS46"/>
<accession>A0A9W7SS46</accession>
<evidence type="ECO:0000256" key="1">
    <source>
        <dbReference type="SAM" id="Coils"/>
    </source>
</evidence>
<evidence type="ECO:0000313" key="4">
    <source>
        <dbReference type="Proteomes" id="UP001138500"/>
    </source>
</evidence>
<dbReference type="OrthoDB" id="20105at2759"/>
<evidence type="ECO:0000313" key="3">
    <source>
        <dbReference type="EMBL" id="KAH9827547.1"/>
    </source>
</evidence>
<reference evidence="3 4" key="1">
    <citation type="journal article" date="2018" name="IMA Fungus">
        <title>IMA Genome-F 10: Nine draft genome sequences of Claviceps purpurea s.lat., including C. arundinis, C. humidiphila, and C. cf. spartinae, pseudomolecules for the pitch canker pathogen Fusarium circinatum, draft genome of Davidsoniella eucalypti, Grosmannia galeiformis, Quambalaria eucalypti, and Teratosphaeria destructans.</title>
        <authorList>
            <person name="Wingfield B.D."/>
            <person name="Liu M."/>
            <person name="Nguyen H.D."/>
            <person name="Lane F.A."/>
            <person name="Morgan S.W."/>
            <person name="De Vos L."/>
            <person name="Wilken P.M."/>
            <person name="Duong T.A."/>
            <person name="Aylward J."/>
            <person name="Coetzee M.P."/>
            <person name="Dadej K."/>
            <person name="De Beer Z.W."/>
            <person name="Findlay W."/>
            <person name="Havenga M."/>
            <person name="Kolarik M."/>
            <person name="Menzies J.G."/>
            <person name="Naidoo K."/>
            <person name="Pochopski O."/>
            <person name="Shoukouhi P."/>
            <person name="Santana Q.C."/>
            <person name="Seifert K.A."/>
            <person name="Soal N."/>
            <person name="Steenkamp E.T."/>
            <person name="Tatham C.T."/>
            <person name="van der Nest M.A."/>
            <person name="Wingfield M.J."/>
        </authorList>
    </citation>
    <scope>NUCLEOTIDE SEQUENCE [LARGE SCALE GENOMIC DNA]</scope>
    <source>
        <strain evidence="3">CMW44962</strain>
    </source>
</reference>
<feature type="region of interest" description="Disordered" evidence="2">
    <location>
        <begin position="409"/>
        <end position="539"/>
    </location>
</feature>
<feature type="coiled-coil region" evidence="1">
    <location>
        <begin position="41"/>
        <end position="117"/>
    </location>
</feature>
<name>A0A9W7SS46_9PEZI</name>
<protein>
    <submittedName>
        <fullName evidence="3">Uncharacterized protein</fullName>
    </submittedName>
</protein>
<feature type="compositionally biased region" description="Acidic residues" evidence="2">
    <location>
        <begin position="457"/>
        <end position="468"/>
    </location>
</feature>
<comment type="caution">
    <text evidence="3">The sequence shown here is derived from an EMBL/GenBank/DDBJ whole genome shotgun (WGS) entry which is preliminary data.</text>
</comment>
<feature type="compositionally biased region" description="Polar residues" evidence="2">
    <location>
        <begin position="440"/>
        <end position="454"/>
    </location>
</feature>
<keyword evidence="1" id="KW-0175">Coiled coil</keyword>
<evidence type="ECO:0000256" key="2">
    <source>
        <dbReference type="SAM" id="MobiDB-lite"/>
    </source>
</evidence>
<feature type="coiled-coil region" evidence="1">
    <location>
        <begin position="159"/>
        <end position="378"/>
    </location>
</feature>